<dbReference type="GO" id="GO:0016740">
    <property type="term" value="F:transferase activity"/>
    <property type="evidence" value="ECO:0007669"/>
    <property type="project" value="UniProtKB-KW"/>
</dbReference>
<gene>
    <name evidence="3" type="ORF">C4532_09115</name>
</gene>
<evidence type="ECO:0000313" key="3">
    <source>
        <dbReference type="EMBL" id="RJP70566.1"/>
    </source>
</evidence>
<comment type="caution">
    <text evidence="3">The sequence shown here is derived from an EMBL/GenBank/DDBJ whole genome shotgun (WGS) entry which is preliminary data.</text>
</comment>
<accession>A0A419EYZ1</accession>
<dbReference type="AlphaFoldDB" id="A0A419EYZ1"/>
<name>A0A419EYZ1_9BACT</name>
<dbReference type="Gene3D" id="3.30.572.10">
    <property type="entry name" value="Thymidylate synthase/dCMP hydroxymethylase domain"/>
    <property type="match status" value="1"/>
</dbReference>
<dbReference type="SUPFAM" id="SSF55831">
    <property type="entry name" value="Thymidylate synthase/dCMP hydroxymethylase"/>
    <property type="match status" value="1"/>
</dbReference>
<feature type="domain" description="Thymidylate synthase/dCMP hydroxymethylase" evidence="2">
    <location>
        <begin position="164"/>
        <end position="284"/>
    </location>
</feature>
<evidence type="ECO:0000259" key="2">
    <source>
        <dbReference type="Pfam" id="PF00303"/>
    </source>
</evidence>
<proteinExistence type="predicted"/>
<keyword evidence="1" id="KW-0808">Transferase</keyword>
<dbReference type="Pfam" id="PF00303">
    <property type="entry name" value="Thymidylat_synt"/>
    <property type="match status" value="1"/>
</dbReference>
<dbReference type="EMBL" id="QZKI01000068">
    <property type="protein sequence ID" value="RJP70566.1"/>
    <property type="molecule type" value="Genomic_DNA"/>
</dbReference>
<organism evidence="3 4">
    <name type="scientific">Candidatus Abyssobacteria bacterium SURF_17</name>
    <dbReference type="NCBI Taxonomy" id="2093361"/>
    <lineage>
        <taxon>Bacteria</taxon>
        <taxon>Pseudomonadati</taxon>
        <taxon>Candidatus Hydrogenedentota</taxon>
        <taxon>Candidatus Abyssobacteria</taxon>
    </lineage>
</organism>
<sequence>MTAVKLNRGNIPVLHIFARTLPEAWEKAVLAVWDRGIDIRTEYDKLDAGGKFIDPPSKDATVIIEVAEPFGEPRIHKNFPGGPEELEVYRQEVVEGIHDHWVDPSDPDLWTYTYHGRLFAYEPTESVDNPDGFLISPSQLLKLLDSGRIKKPDDIKNFLRELRAPRLNQIDYIIKKSTSAFYSRRTQAITWMPTADPVTHDPPCLQRVWCRIVEDEDGTPVLNMNTDWRSRDLYRAWFMNVYALTDLQRVIAERISEACGRNVKVGRYCDKSDSLHIYGECFTSAEKGKSGIPLSEEFAREIEKMRTRPLEERTWPSDHPAFRMMVEETREKLKQDRDYMRKGSR</sequence>
<evidence type="ECO:0000256" key="1">
    <source>
        <dbReference type="ARBA" id="ARBA00022679"/>
    </source>
</evidence>
<dbReference type="InterPro" id="IPR023451">
    <property type="entry name" value="Thymidate_synth/dCMP_Mease_dom"/>
</dbReference>
<dbReference type="Proteomes" id="UP000285961">
    <property type="component" value="Unassembled WGS sequence"/>
</dbReference>
<dbReference type="InterPro" id="IPR036926">
    <property type="entry name" value="Thymidate_synth/dCMP_Mease_sf"/>
</dbReference>
<protein>
    <recommendedName>
        <fullName evidence="2">Thymidylate synthase/dCMP hydroxymethylase domain-containing protein</fullName>
    </recommendedName>
</protein>
<evidence type="ECO:0000313" key="4">
    <source>
        <dbReference type="Proteomes" id="UP000285961"/>
    </source>
</evidence>
<reference evidence="3 4" key="1">
    <citation type="journal article" date="2017" name="ISME J.">
        <title>Energy and carbon metabolisms in a deep terrestrial subsurface fluid microbial community.</title>
        <authorList>
            <person name="Momper L."/>
            <person name="Jungbluth S.P."/>
            <person name="Lee M.D."/>
            <person name="Amend J.P."/>
        </authorList>
    </citation>
    <scope>NUCLEOTIDE SEQUENCE [LARGE SCALE GENOMIC DNA]</scope>
    <source>
        <strain evidence="3">SURF_17</strain>
    </source>
</reference>